<accession>A0AAE0NIK4</accession>
<feature type="domain" description="GST N-terminal" evidence="1">
    <location>
        <begin position="25"/>
        <end position="90"/>
    </location>
</feature>
<dbReference type="InterPro" id="IPR004045">
    <property type="entry name" value="Glutathione_S-Trfase_N"/>
</dbReference>
<organism evidence="3 4">
    <name type="scientific">Lasiosphaeria ovina</name>
    <dbReference type="NCBI Taxonomy" id="92902"/>
    <lineage>
        <taxon>Eukaryota</taxon>
        <taxon>Fungi</taxon>
        <taxon>Dikarya</taxon>
        <taxon>Ascomycota</taxon>
        <taxon>Pezizomycotina</taxon>
        <taxon>Sordariomycetes</taxon>
        <taxon>Sordariomycetidae</taxon>
        <taxon>Sordariales</taxon>
        <taxon>Lasiosphaeriaceae</taxon>
        <taxon>Lasiosphaeria</taxon>
    </lineage>
</organism>
<evidence type="ECO:0000259" key="2">
    <source>
        <dbReference type="Pfam" id="PF22041"/>
    </source>
</evidence>
<dbReference type="AlphaFoldDB" id="A0AAE0NIK4"/>
<dbReference type="SUPFAM" id="SSF47616">
    <property type="entry name" value="GST C-terminal domain-like"/>
    <property type="match status" value="1"/>
</dbReference>
<dbReference type="EMBL" id="JAULSN010000001">
    <property type="protein sequence ID" value="KAK3382201.1"/>
    <property type="molecule type" value="Genomic_DNA"/>
</dbReference>
<evidence type="ECO:0008006" key="5">
    <source>
        <dbReference type="Google" id="ProtNLM"/>
    </source>
</evidence>
<gene>
    <name evidence="3" type="ORF">B0T24DRAFT_3542</name>
</gene>
<sequence length="241" mass="27403">MASNPIVFLDIPTKEPRTTWSFNLWRTRFALNFKGLDYVTEWVEYPDIKPRLEGHVPPHESDVPYTLPAIILPDGTYIMDSNKIAPALEALYPSPPLRLDSPLIPRLRALMNGVHAPFGPIFAPSVPNLLLSERSREYFVRTRSEDHGMDLFKWGQENGGDPAWEALTPSLQEITALLQETPDGPFFMGKEAGYVDFYWAGYLLFTQMIGVYDKFLELSGDAKAHTDFLEAMKPWSARTDH</sequence>
<keyword evidence="4" id="KW-1185">Reference proteome</keyword>
<comment type="caution">
    <text evidence="3">The sequence shown here is derived from an EMBL/GenBank/DDBJ whole genome shotgun (WGS) entry which is preliminary data.</text>
</comment>
<dbReference type="Pfam" id="PF22041">
    <property type="entry name" value="GST_C_7"/>
    <property type="match status" value="1"/>
</dbReference>
<reference evidence="3" key="2">
    <citation type="submission" date="2023-06" db="EMBL/GenBank/DDBJ databases">
        <authorList>
            <consortium name="Lawrence Berkeley National Laboratory"/>
            <person name="Haridas S."/>
            <person name="Hensen N."/>
            <person name="Bonometti L."/>
            <person name="Westerberg I."/>
            <person name="Brannstrom I.O."/>
            <person name="Guillou S."/>
            <person name="Cros-Aarteil S."/>
            <person name="Calhoun S."/>
            <person name="Kuo A."/>
            <person name="Mondo S."/>
            <person name="Pangilinan J."/>
            <person name="Riley R."/>
            <person name="Labutti K."/>
            <person name="Andreopoulos B."/>
            <person name="Lipzen A."/>
            <person name="Chen C."/>
            <person name="Yanf M."/>
            <person name="Daum C."/>
            <person name="Ng V."/>
            <person name="Clum A."/>
            <person name="Steindorff A."/>
            <person name="Ohm R."/>
            <person name="Martin F."/>
            <person name="Silar P."/>
            <person name="Natvig D."/>
            <person name="Lalanne C."/>
            <person name="Gautier V."/>
            <person name="Ament-Velasquez S.L."/>
            <person name="Kruys A."/>
            <person name="Hutchinson M.I."/>
            <person name="Powell A.J."/>
            <person name="Barry K."/>
            <person name="Miller A.N."/>
            <person name="Grigoriev I.V."/>
            <person name="Debuchy R."/>
            <person name="Gladieux P."/>
            <person name="Thoren M.H."/>
            <person name="Johannesson H."/>
        </authorList>
    </citation>
    <scope>NUCLEOTIDE SEQUENCE</scope>
    <source>
        <strain evidence="3">CBS 958.72</strain>
    </source>
</reference>
<evidence type="ECO:0000259" key="1">
    <source>
        <dbReference type="Pfam" id="PF13409"/>
    </source>
</evidence>
<dbReference type="Proteomes" id="UP001287356">
    <property type="component" value="Unassembled WGS sequence"/>
</dbReference>
<name>A0AAE0NIK4_9PEZI</name>
<dbReference type="Pfam" id="PF13409">
    <property type="entry name" value="GST_N_2"/>
    <property type="match status" value="1"/>
</dbReference>
<dbReference type="InterPro" id="IPR054416">
    <property type="entry name" value="GST_UstS-like_C"/>
</dbReference>
<protein>
    <recommendedName>
        <fullName evidence="5">GST N-terminal domain-containing protein</fullName>
    </recommendedName>
</protein>
<dbReference type="Gene3D" id="1.20.1050.10">
    <property type="match status" value="1"/>
</dbReference>
<dbReference type="SUPFAM" id="SSF52833">
    <property type="entry name" value="Thioredoxin-like"/>
    <property type="match status" value="1"/>
</dbReference>
<reference evidence="3" key="1">
    <citation type="journal article" date="2023" name="Mol. Phylogenet. Evol.">
        <title>Genome-scale phylogeny and comparative genomics of the fungal order Sordariales.</title>
        <authorList>
            <person name="Hensen N."/>
            <person name="Bonometti L."/>
            <person name="Westerberg I."/>
            <person name="Brannstrom I.O."/>
            <person name="Guillou S."/>
            <person name="Cros-Aarteil S."/>
            <person name="Calhoun S."/>
            <person name="Haridas S."/>
            <person name="Kuo A."/>
            <person name="Mondo S."/>
            <person name="Pangilinan J."/>
            <person name="Riley R."/>
            <person name="LaButti K."/>
            <person name="Andreopoulos B."/>
            <person name="Lipzen A."/>
            <person name="Chen C."/>
            <person name="Yan M."/>
            <person name="Daum C."/>
            <person name="Ng V."/>
            <person name="Clum A."/>
            <person name="Steindorff A."/>
            <person name="Ohm R.A."/>
            <person name="Martin F."/>
            <person name="Silar P."/>
            <person name="Natvig D.O."/>
            <person name="Lalanne C."/>
            <person name="Gautier V."/>
            <person name="Ament-Velasquez S.L."/>
            <person name="Kruys A."/>
            <person name="Hutchinson M.I."/>
            <person name="Powell A.J."/>
            <person name="Barry K."/>
            <person name="Miller A.N."/>
            <person name="Grigoriev I.V."/>
            <person name="Debuchy R."/>
            <person name="Gladieux P."/>
            <person name="Hiltunen Thoren M."/>
            <person name="Johannesson H."/>
        </authorList>
    </citation>
    <scope>NUCLEOTIDE SEQUENCE</scope>
    <source>
        <strain evidence="3">CBS 958.72</strain>
    </source>
</reference>
<evidence type="ECO:0000313" key="4">
    <source>
        <dbReference type="Proteomes" id="UP001287356"/>
    </source>
</evidence>
<proteinExistence type="predicted"/>
<dbReference type="InterPro" id="IPR036249">
    <property type="entry name" value="Thioredoxin-like_sf"/>
</dbReference>
<dbReference type="InterPro" id="IPR036282">
    <property type="entry name" value="Glutathione-S-Trfase_C_sf"/>
</dbReference>
<evidence type="ECO:0000313" key="3">
    <source>
        <dbReference type="EMBL" id="KAK3382201.1"/>
    </source>
</evidence>
<feature type="domain" description="Glutathione S-transferase UstS-like C-terminal" evidence="2">
    <location>
        <begin position="110"/>
        <end position="209"/>
    </location>
</feature>
<dbReference type="Gene3D" id="3.40.30.10">
    <property type="entry name" value="Glutaredoxin"/>
    <property type="match status" value="1"/>
</dbReference>